<evidence type="ECO:0000313" key="3">
    <source>
        <dbReference type="EMBL" id="SEK66515.1"/>
    </source>
</evidence>
<dbReference type="PANTHER" id="PTHR11851:SF224">
    <property type="entry name" value="PROCESSING PROTEASE"/>
    <property type="match status" value="1"/>
</dbReference>
<name>A0A1H7J0A7_OLID1</name>
<dbReference type="AlphaFoldDB" id="A0A1H7J0A7"/>
<dbReference type="InterPro" id="IPR011249">
    <property type="entry name" value="Metalloenz_LuxS/M16"/>
</dbReference>
<proteinExistence type="predicted"/>
<sequence>MINRSTAPEFKDIEQVKLFEPVKENLSNGINLFIFNTDAQDLVRIEWVFNNISPKGSTPLLNMALGGMLIEGTKSLESAEIAEKVDFYGAFLQPEYSFDHTSLTLYVLNKYVDFLLPVIKDILTNSIFPEQELKTYKRNNRQSLSVSLEKNDFVARRVFNKTIFGDNRYGFSPDLVDYKTLEQEPLINLSNKQIVADNCTMFVSGKVSSEIISSIHKIFGDEWERTGEPLEDHPYIFDINPNETILIEKNNALQSAIRIGCRTVNRAHEDFSSLQLVNTILGGYFGSRLMSNIREEKGYTYGIGSGIGSLKHSAFFTIATEVGINVTQATLDEIHKEMDKLRTDLMPIDELNLVKNYMNGAFIGSLENIFSHVDKFKNVHFIGLDLHYYTRHLQKIKESTPEDVLAIANKYLNFSEMSKVIVGKI</sequence>
<organism evidence="3 4">
    <name type="scientific">Olivibacter domesticus</name>
    <name type="common">Pseudosphingobacterium domesticum</name>
    <dbReference type="NCBI Taxonomy" id="407022"/>
    <lineage>
        <taxon>Bacteria</taxon>
        <taxon>Pseudomonadati</taxon>
        <taxon>Bacteroidota</taxon>
        <taxon>Sphingobacteriia</taxon>
        <taxon>Sphingobacteriales</taxon>
        <taxon>Sphingobacteriaceae</taxon>
        <taxon>Olivibacter</taxon>
    </lineage>
</organism>
<dbReference type="Pfam" id="PF05193">
    <property type="entry name" value="Peptidase_M16_C"/>
    <property type="match status" value="1"/>
</dbReference>
<dbReference type="InterPro" id="IPR007863">
    <property type="entry name" value="Peptidase_M16_C"/>
</dbReference>
<evidence type="ECO:0000259" key="1">
    <source>
        <dbReference type="Pfam" id="PF00675"/>
    </source>
</evidence>
<dbReference type="Gene3D" id="3.30.830.10">
    <property type="entry name" value="Metalloenzyme, LuxS/M16 peptidase-like"/>
    <property type="match status" value="2"/>
</dbReference>
<keyword evidence="4" id="KW-1185">Reference proteome</keyword>
<protein>
    <submittedName>
        <fullName evidence="3">Predicted Zn-dependent peptidase</fullName>
    </submittedName>
</protein>
<evidence type="ECO:0000313" key="4">
    <source>
        <dbReference type="Proteomes" id="UP000199421"/>
    </source>
</evidence>
<dbReference type="EMBL" id="FOAF01000001">
    <property type="protein sequence ID" value="SEK66515.1"/>
    <property type="molecule type" value="Genomic_DNA"/>
</dbReference>
<feature type="domain" description="Peptidase M16 C-terminal" evidence="2">
    <location>
        <begin position="192"/>
        <end position="356"/>
    </location>
</feature>
<dbReference type="Pfam" id="PF00675">
    <property type="entry name" value="Peptidase_M16"/>
    <property type="match status" value="1"/>
</dbReference>
<reference evidence="4" key="1">
    <citation type="submission" date="2016-10" db="EMBL/GenBank/DDBJ databases">
        <authorList>
            <person name="Varghese N."/>
            <person name="Submissions S."/>
        </authorList>
    </citation>
    <scope>NUCLEOTIDE SEQUENCE [LARGE SCALE GENOMIC DNA]</scope>
    <source>
        <strain evidence="4">DSM 18733</strain>
    </source>
</reference>
<dbReference type="InterPro" id="IPR050361">
    <property type="entry name" value="MPP/UQCRC_Complex"/>
</dbReference>
<dbReference type="RefSeq" id="WP_093318701.1">
    <property type="nucleotide sequence ID" value="NZ_FOAF01000001.1"/>
</dbReference>
<dbReference type="OrthoDB" id="9811314at2"/>
<accession>A0A1H7J0A7</accession>
<dbReference type="Proteomes" id="UP000199421">
    <property type="component" value="Unassembled WGS sequence"/>
</dbReference>
<gene>
    <name evidence="3" type="ORF">SAMN05661044_00848</name>
</gene>
<dbReference type="GO" id="GO:0046872">
    <property type="term" value="F:metal ion binding"/>
    <property type="evidence" value="ECO:0007669"/>
    <property type="project" value="InterPro"/>
</dbReference>
<dbReference type="STRING" id="407022.SAMN05661044_00848"/>
<evidence type="ECO:0000259" key="2">
    <source>
        <dbReference type="Pfam" id="PF05193"/>
    </source>
</evidence>
<dbReference type="PANTHER" id="PTHR11851">
    <property type="entry name" value="METALLOPROTEASE"/>
    <property type="match status" value="1"/>
</dbReference>
<dbReference type="SUPFAM" id="SSF63411">
    <property type="entry name" value="LuxS/MPP-like metallohydrolase"/>
    <property type="match status" value="2"/>
</dbReference>
<dbReference type="InterPro" id="IPR011765">
    <property type="entry name" value="Pept_M16_N"/>
</dbReference>
<feature type="domain" description="Peptidase M16 N-terminal" evidence="1">
    <location>
        <begin position="68"/>
        <end position="162"/>
    </location>
</feature>